<dbReference type="AlphaFoldDB" id="H2Y0J8"/>
<reference evidence="1" key="3">
    <citation type="submission" date="2025-08" db="UniProtKB">
        <authorList>
            <consortium name="Ensembl"/>
        </authorList>
    </citation>
    <scope>IDENTIFICATION</scope>
</reference>
<protein>
    <submittedName>
        <fullName evidence="1">Uncharacterized protein</fullName>
    </submittedName>
</protein>
<keyword evidence="2" id="KW-1185">Reference proteome</keyword>
<reference evidence="2" key="1">
    <citation type="journal article" date="2002" name="Science">
        <title>The draft genome of Ciona intestinalis: insights into chordate and vertebrate origins.</title>
        <authorList>
            <person name="Dehal P."/>
            <person name="Satou Y."/>
            <person name="Campbell R.K."/>
            <person name="Chapman J."/>
            <person name="Degnan B."/>
            <person name="De Tomaso A."/>
            <person name="Davidson B."/>
            <person name="Di Gregorio A."/>
            <person name="Gelpke M."/>
            <person name="Goodstein D.M."/>
            <person name="Harafuji N."/>
            <person name="Hastings K.E."/>
            <person name="Ho I."/>
            <person name="Hotta K."/>
            <person name="Huang W."/>
            <person name="Kawashima T."/>
            <person name="Lemaire P."/>
            <person name="Martinez D."/>
            <person name="Meinertzhagen I.A."/>
            <person name="Necula S."/>
            <person name="Nonaka M."/>
            <person name="Putnam N."/>
            <person name="Rash S."/>
            <person name="Saiga H."/>
            <person name="Satake M."/>
            <person name="Terry A."/>
            <person name="Yamada L."/>
            <person name="Wang H.G."/>
            <person name="Awazu S."/>
            <person name="Azumi K."/>
            <person name="Boore J."/>
            <person name="Branno M."/>
            <person name="Chin-Bow S."/>
            <person name="DeSantis R."/>
            <person name="Doyle S."/>
            <person name="Francino P."/>
            <person name="Keys D.N."/>
            <person name="Haga S."/>
            <person name="Hayashi H."/>
            <person name="Hino K."/>
            <person name="Imai K.S."/>
            <person name="Inaba K."/>
            <person name="Kano S."/>
            <person name="Kobayashi K."/>
            <person name="Kobayashi M."/>
            <person name="Lee B.I."/>
            <person name="Makabe K.W."/>
            <person name="Manohar C."/>
            <person name="Matassi G."/>
            <person name="Medina M."/>
            <person name="Mochizuki Y."/>
            <person name="Mount S."/>
            <person name="Morishita T."/>
            <person name="Miura S."/>
            <person name="Nakayama A."/>
            <person name="Nishizaka S."/>
            <person name="Nomoto H."/>
            <person name="Ohta F."/>
            <person name="Oishi K."/>
            <person name="Rigoutsos I."/>
            <person name="Sano M."/>
            <person name="Sasaki A."/>
            <person name="Sasakura Y."/>
            <person name="Shoguchi E."/>
            <person name="Shin-i T."/>
            <person name="Spagnuolo A."/>
            <person name="Stainier D."/>
            <person name="Suzuki M.M."/>
            <person name="Tassy O."/>
            <person name="Takatori N."/>
            <person name="Tokuoka M."/>
            <person name="Yagi K."/>
            <person name="Yoshizaki F."/>
            <person name="Wada S."/>
            <person name="Zhang C."/>
            <person name="Hyatt P.D."/>
            <person name="Larimer F."/>
            <person name="Detter C."/>
            <person name="Doggett N."/>
            <person name="Glavina T."/>
            <person name="Hawkins T."/>
            <person name="Richardson P."/>
            <person name="Lucas S."/>
            <person name="Kohara Y."/>
            <person name="Levine M."/>
            <person name="Satoh N."/>
            <person name="Rokhsar D.S."/>
        </authorList>
    </citation>
    <scope>NUCLEOTIDE SEQUENCE [LARGE SCALE GENOMIC DNA]</scope>
</reference>
<dbReference type="HOGENOM" id="CLU_3399284_0_0_1"/>
<organism evidence="1 2">
    <name type="scientific">Ciona intestinalis</name>
    <name type="common">Transparent sea squirt</name>
    <name type="synonym">Ascidia intestinalis</name>
    <dbReference type="NCBI Taxonomy" id="7719"/>
    <lineage>
        <taxon>Eukaryota</taxon>
        <taxon>Metazoa</taxon>
        <taxon>Chordata</taxon>
        <taxon>Tunicata</taxon>
        <taxon>Ascidiacea</taxon>
        <taxon>Phlebobranchia</taxon>
        <taxon>Cionidae</taxon>
        <taxon>Ciona</taxon>
    </lineage>
</organism>
<reference evidence="1" key="4">
    <citation type="submission" date="2025-09" db="UniProtKB">
        <authorList>
            <consortium name="Ensembl"/>
        </authorList>
    </citation>
    <scope>IDENTIFICATION</scope>
</reference>
<proteinExistence type="predicted"/>
<name>H2Y0J8_CIOIN</name>
<dbReference type="Ensembl" id="ENSCINT00000033962.1">
    <property type="protein sequence ID" value="ENSCINP00000035432.1"/>
    <property type="gene ID" value="ENSCING00000021933.1"/>
</dbReference>
<accession>H2Y0J8</accession>
<evidence type="ECO:0000313" key="2">
    <source>
        <dbReference type="Proteomes" id="UP000008144"/>
    </source>
</evidence>
<dbReference type="InParanoid" id="H2Y0J8"/>
<reference evidence="1" key="2">
    <citation type="journal article" date="2008" name="Genome Biol.">
        <title>Improved genome assembly and evidence-based global gene model set for the chordate Ciona intestinalis: new insight into intron and operon populations.</title>
        <authorList>
            <person name="Satou Y."/>
            <person name="Mineta K."/>
            <person name="Ogasawara M."/>
            <person name="Sasakura Y."/>
            <person name="Shoguchi E."/>
            <person name="Ueno K."/>
            <person name="Yamada L."/>
            <person name="Matsumoto J."/>
            <person name="Wasserscheid J."/>
            <person name="Dewar K."/>
            <person name="Wiley G.B."/>
            <person name="Macmil S.L."/>
            <person name="Roe B.A."/>
            <person name="Zeller R.W."/>
            <person name="Hastings K.E."/>
            <person name="Lemaire P."/>
            <person name="Lindquist E."/>
            <person name="Endo T."/>
            <person name="Hotta K."/>
            <person name="Inaba K."/>
        </authorList>
    </citation>
    <scope>NUCLEOTIDE SEQUENCE [LARGE SCALE GENOMIC DNA]</scope>
    <source>
        <strain evidence="1">wild type</strain>
    </source>
</reference>
<dbReference type="EMBL" id="EAAA01002494">
    <property type="status" value="NOT_ANNOTATED_CDS"/>
    <property type="molecule type" value="Genomic_DNA"/>
</dbReference>
<evidence type="ECO:0000313" key="1">
    <source>
        <dbReference type="Ensembl" id="ENSCINP00000035432.1"/>
    </source>
</evidence>
<sequence length="31" mass="3547">MIKCRVVLHRVVSSKSQTYTTPTLSRPSSKR</sequence>
<dbReference type="Proteomes" id="UP000008144">
    <property type="component" value="Chromosome 7"/>
</dbReference>